<dbReference type="Proteomes" id="UP000045782">
    <property type="component" value="Unassembled WGS sequence"/>
</dbReference>
<evidence type="ECO:0000259" key="1">
    <source>
        <dbReference type="Pfam" id="PF12697"/>
    </source>
</evidence>
<feature type="domain" description="AB hydrolase-1" evidence="1">
    <location>
        <begin position="56"/>
        <end position="299"/>
    </location>
</feature>
<proteinExistence type="predicted"/>
<sequence>MPRYYRDQQAWKDLQMFLPERLRLDESTVPQEEFWDWHGNQVHLDRYANPAASVKVVLLHGVGTNGRQMSLILGAPLARRGYETVAIDNLGYGLTEVAPGTVPGYGDWVDLVVDFLEYERRRDVRPIVLYGLSAGGMLAYHVAAKAPRDTVRGIIGMTFLDQRVREVADGTAHDLLTARVGVPFLRLAAKTPARRVRYPMWLAAKMSTLTNSRAAMKVFMKDRTSAANWVSVKFLAEYMSYAPAVEPADFDVCPIILTQPDEDQWTPYEFSRPVLDPITKVPVTVVPLERAGHYPLEDPGLKQLEDAAVGFIRAVTG</sequence>
<dbReference type="InterPro" id="IPR000073">
    <property type="entry name" value="AB_hydrolase_1"/>
</dbReference>
<name>A0A0U0ZMK2_9MYCO</name>
<dbReference type="InterPro" id="IPR029058">
    <property type="entry name" value="AB_hydrolase_fold"/>
</dbReference>
<evidence type="ECO:0000313" key="3">
    <source>
        <dbReference type="Proteomes" id="UP000045782"/>
    </source>
</evidence>
<dbReference type="AlphaFoldDB" id="A0A0U0ZMK2"/>
<dbReference type="Gene3D" id="3.40.50.1820">
    <property type="entry name" value="alpha/beta hydrolase"/>
    <property type="match status" value="1"/>
</dbReference>
<accession>A0A0U0ZMK2</accession>
<dbReference type="RefSeq" id="WP_016893010.1">
    <property type="nucleotide sequence ID" value="NZ_CSWP01000003.1"/>
</dbReference>
<organism evidence="2 3">
    <name type="scientific">Mycobacteroides abscessus</name>
    <dbReference type="NCBI Taxonomy" id="36809"/>
    <lineage>
        <taxon>Bacteria</taxon>
        <taxon>Bacillati</taxon>
        <taxon>Actinomycetota</taxon>
        <taxon>Actinomycetes</taxon>
        <taxon>Mycobacteriales</taxon>
        <taxon>Mycobacteriaceae</taxon>
        <taxon>Mycobacteroides</taxon>
    </lineage>
</organism>
<gene>
    <name evidence="2" type="ORF">ERS075579_02065</name>
</gene>
<protein>
    <submittedName>
        <fullName evidence="2">Lysophospholipase-like protein</fullName>
    </submittedName>
</protein>
<dbReference type="Pfam" id="PF12697">
    <property type="entry name" value="Abhydrolase_6"/>
    <property type="match status" value="1"/>
</dbReference>
<dbReference type="EMBL" id="CSWP01000003">
    <property type="protein sequence ID" value="CPV49014.1"/>
    <property type="molecule type" value="Genomic_DNA"/>
</dbReference>
<dbReference type="GO" id="GO:0003824">
    <property type="term" value="F:catalytic activity"/>
    <property type="evidence" value="ECO:0007669"/>
    <property type="project" value="UniProtKB-ARBA"/>
</dbReference>
<reference evidence="2 3" key="1">
    <citation type="submission" date="2015-03" db="EMBL/GenBank/DDBJ databases">
        <authorList>
            <person name="Murphy D."/>
        </authorList>
    </citation>
    <scope>NUCLEOTIDE SEQUENCE [LARGE SCALE GENOMIC DNA]</scope>
    <source>
        <strain evidence="2 3">PAP088</strain>
    </source>
</reference>
<dbReference type="SUPFAM" id="SSF53474">
    <property type="entry name" value="alpha/beta-Hydrolases"/>
    <property type="match status" value="1"/>
</dbReference>
<evidence type="ECO:0000313" key="2">
    <source>
        <dbReference type="EMBL" id="CPV49014.1"/>
    </source>
</evidence>
<dbReference type="PANTHER" id="PTHR43689">
    <property type="entry name" value="HYDROLASE"/>
    <property type="match status" value="1"/>
</dbReference>
<dbReference type="PANTHER" id="PTHR43689:SF8">
    <property type="entry name" value="ALPHA_BETA-HYDROLASES SUPERFAMILY PROTEIN"/>
    <property type="match status" value="1"/>
</dbReference>